<sequence length="88" mass="10108">MQSKNRYVYSLLSTATSSNEAKISHPRMNVSIDTHTRIVVNPCFNDYLIVQNLIAGYTEMTDINRAISKEFTFCESSSVHHITFSEFR</sequence>
<dbReference type="PATRIC" id="fig|148814.6.peg.1333"/>
<reference evidence="1 2" key="1">
    <citation type="journal article" date="2016" name="Syst. Appl. Microbiol.">
        <title>Genomic characterization of a fructophilic bee symbiont Lactobacillus kunkeei reveals its niche-specific adaptation.</title>
        <authorList>
            <person name="Maeno S."/>
            <person name="Tanizawa Y."/>
            <person name="Kanesaki Y."/>
            <person name="Kubota E."/>
            <person name="Kumar H."/>
            <person name="Dicks L."/>
            <person name="Salminen S."/>
            <person name="Nakagawa J."/>
            <person name="Arita M."/>
            <person name="Endo A."/>
        </authorList>
    </citation>
    <scope>NUCLEOTIDE SEQUENCE [LARGE SCALE GENOMIC DNA]</scope>
    <source>
        <strain evidence="1 2">FF30-6</strain>
    </source>
</reference>
<gene>
    <name evidence="1" type="ORF">FF306_00952</name>
</gene>
<protein>
    <submittedName>
        <fullName evidence="1">Uncharacterized protein</fullName>
    </submittedName>
</protein>
<dbReference type="EMBL" id="BDDX01000010">
    <property type="protein sequence ID" value="GAT90841.1"/>
    <property type="molecule type" value="Genomic_DNA"/>
</dbReference>
<evidence type="ECO:0000313" key="1">
    <source>
        <dbReference type="EMBL" id="GAT90841.1"/>
    </source>
</evidence>
<dbReference type="Proteomes" id="UP000186588">
    <property type="component" value="Unassembled WGS sequence"/>
</dbReference>
<organism evidence="1 2">
    <name type="scientific">Apilactobacillus kunkeei</name>
    <dbReference type="NCBI Taxonomy" id="148814"/>
    <lineage>
        <taxon>Bacteria</taxon>
        <taxon>Bacillati</taxon>
        <taxon>Bacillota</taxon>
        <taxon>Bacilli</taxon>
        <taxon>Lactobacillales</taxon>
        <taxon>Lactobacillaceae</taxon>
        <taxon>Apilactobacillus</taxon>
    </lineage>
</organism>
<comment type="caution">
    <text evidence="1">The sequence shown here is derived from an EMBL/GenBank/DDBJ whole genome shotgun (WGS) entry which is preliminary data.</text>
</comment>
<dbReference type="AlphaFoldDB" id="A0A0C2WMQ8"/>
<evidence type="ECO:0000313" key="2">
    <source>
        <dbReference type="Proteomes" id="UP000186588"/>
    </source>
</evidence>
<dbReference type="RefSeq" id="WP_041152429.1">
    <property type="nucleotide sequence ID" value="NZ_JPYX01000004.1"/>
</dbReference>
<proteinExistence type="predicted"/>
<accession>A0A0C2WMQ8</accession>
<name>A0A0C2WMQ8_9LACO</name>